<evidence type="ECO:0000256" key="1">
    <source>
        <dbReference type="SAM" id="MobiDB-lite"/>
    </source>
</evidence>
<feature type="chain" id="PRO_5022907556" evidence="2">
    <location>
        <begin position="16"/>
        <end position="326"/>
    </location>
</feature>
<dbReference type="OrthoDB" id="5493262at2"/>
<dbReference type="PANTHER" id="PTHR41913:SF1">
    <property type="entry name" value="DUF1684 DOMAIN-CONTAINING PROTEIN"/>
    <property type="match status" value="1"/>
</dbReference>
<dbReference type="InterPro" id="IPR012467">
    <property type="entry name" value="DUF1684"/>
</dbReference>
<evidence type="ECO:0000313" key="3">
    <source>
        <dbReference type="EMBL" id="QDA58576.1"/>
    </source>
</evidence>
<protein>
    <submittedName>
        <fullName evidence="3">DUF1684 domain-containing protein</fullName>
    </submittedName>
</protein>
<organism evidence="3 4">
    <name type="scientific">Thermomonas aquatica</name>
    <dbReference type="NCBI Taxonomy" id="2202149"/>
    <lineage>
        <taxon>Bacteria</taxon>
        <taxon>Pseudomonadati</taxon>
        <taxon>Pseudomonadota</taxon>
        <taxon>Gammaproteobacteria</taxon>
        <taxon>Lysobacterales</taxon>
        <taxon>Lysobacteraceae</taxon>
        <taxon>Thermomonas</taxon>
    </lineage>
</organism>
<gene>
    <name evidence="3" type="ORF">FHQ07_13865</name>
</gene>
<dbReference type="AlphaFoldDB" id="A0A5B7ZVP8"/>
<feature type="region of interest" description="Disordered" evidence="1">
    <location>
        <begin position="298"/>
        <end position="326"/>
    </location>
</feature>
<sequence>MKFAAMLLASVAMLAACKRGPAGPAAQEQTAQAAREAREFARVQYLWRAKRVIDLSRPDGWTSLVGLHWLDPGAHRVGSGADNGIRTSMGPEHLGVFTVRGKQVGFVPDALVTVDGKPQIGATNLRIDSDPQGASQLVFDGGKGLATVIERGGRLALRIKHADAESRVKFAGLQYWVGGRDWQIPAKFIAHPPGKTLPIANIIGTTDHIPNPGMVEFERGGKTYRLEALDEGEGTLFLVFADRTSGHGSYGAGRFLDAPMPDKQGRLVLDFNQSYNPPCAFTPFATCPLPPPENRLDLAIQAGERDYRKPQAVPHDPARQDPPTEG</sequence>
<accession>A0A5B7ZVP8</accession>
<keyword evidence="4" id="KW-1185">Reference proteome</keyword>
<keyword evidence="2" id="KW-0732">Signal</keyword>
<evidence type="ECO:0000256" key="2">
    <source>
        <dbReference type="SAM" id="SignalP"/>
    </source>
</evidence>
<dbReference type="EMBL" id="CP040871">
    <property type="protein sequence ID" value="QDA58576.1"/>
    <property type="molecule type" value="Genomic_DNA"/>
</dbReference>
<proteinExistence type="predicted"/>
<reference evidence="3 4" key="1">
    <citation type="submission" date="2019-06" db="EMBL/GenBank/DDBJ databases">
        <title>Thermomonas aquatica sp. nov., isolated from an industrial wastewater treatment plant.</title>
        <authorList>
            <person name="Jeon J.H."/>
            <person name="Park D.-S."/>
        </authorList>
    </citation>
    <scope>NUCLEOTIDE SEQUENCE [LARGE SCALE GENOMIC DNA]</scope>
    <source>
        <strain evidence="3 4">SY21</strain>
    </source>
</reference>
<dbReference type="Pfam" id="PF07920">
    <property type="entry name" value="DUF1684"/>
    <property type="match status" value="1"/>
</dbReference>
<dbReference type="KEGG" id="thes:FHQ07_13865"/>
<evidence type="ECO:0000313" key="4">
    <source>
        <dbReference type="Proteomes" id="UP000308149"/>
    </source>
</evidence>
<dbReference type="PANTHER" id="PTHR41913">
    <property type="entry name" value="DUF1684 DOMAIN-CONTAINING PROTEIN"/>
    <property type="match status" value="1"/>
</dbReference>
<feature type="signal peptide" evidence="2">
    <location>
        <begin position="1"/>
        <end position="15"/>
    </location>
</feature>
<dbReference type="PROSITE" id="PS51257">
    <property type="entry name" value="PROKAR_LIPOPROTEIN"/>
    <property type="match status" value="1"/>
</dbReference>
<name>A0A5B7ZVP8_9GAMM</name>
<dbReference type="Proteomes" id="UP000308149">
    <property type="component" value="Chromosome"/>
</dbReference>